<evidence type="ECO:0000313" key="1">
    <source>
        <dbReference type="EMBL" id="KAG9225714.1"/>
    </source>
</evidence>
<dbReference type="Proteomes" id="UP000824881">
    <property type="component" value="Unassembled WGS sequence"/>
</dbReference>
<dbReference type="EMBL" id="WQMT02000002">
    <property type="protein sequence ID" value="KAG9225714.1"/>
    <property type="molecule type" value="Genomic_DNA"/>
</dbReference>
<protein>
    <submittedName>
        <fullName evidence="1">Uncharacterized protein</fullName>
    </submittedName>
</protein>
<proteinExistence type="predicted"/>
<organism evidence="1 2">
    <name type="scientific">Pleurotus cornucopiae</name>
    <name type="common">Cornucopia mushroom</name>
    <dbReference type="NCBI Taxonomy" id="5321"/>
    <lineage>
        <taxon>Eukaryota</taxon>
        <taxon>Fungi</taxon>
        <taxon>Dikarya</taxon>
        <taxon>Basidiomycota</taxon>
        <taxon>Agaricomycotina</taxon>
        <taxon>Agaricomycetes</taxon>
        <taxon>Agaricomycetidae</taxon>
        <taxon>Agaricales</taxon>
        <taxon>Pleurotineae</taxon>
        <taxon>Pleurotaceae</taxon>
        <taxon>Pleurotus</taxon>
    </lineage>
</organism>
<comment type="caution">
    <text evidence="1">The sequence shown here is derived from an EMBL/GenBank/DDBJ whole genome shotgun (WGS) entry which is preliminary data.</text>
</comment>
<reference evidence="1 2" key="1">
    <citation type="journal article" date="2021" name="Appl. Environ. Microbiol.">
        <title>Genetic linkage and physical mapping for an oyster mushroom Pleurotus cornucopiae and QTL analysis for the trait cap color.</title>
        <authorList>
            <person name="Zhang Y."/>
            <person name="Gao W."/>
            <person name="Sonnenberg A."/>
            <person name="Chen Q."/>
            <person name="Zhang J."/>
            <person name="Huang C."/>
        </authorList>
    </citation>
    <scope>NUCLEOTIDE SEQUENCE [LARGE SCALE GENOMIC DNA]</scope>
    <source>
        <strain evidence="1">CCMSSC00406</strain>
    </source>
</reference>
<sequence>MTMTMLPHSHQHYLPVPSNGTPNPHSNALPESCREPYTNRTISLAASPLYAPSSPSTSTSRSLPSAYNVEQQILAPNSILYTSTQTSSTPSAGVSVRGRPENRASANPSVNIWQFTAPSPSPSPSPSKSTPPAPSTPPLIKSPTPPPKSTPTPKPTLTPSPESLELAKAKAQSLQRSRARVVAGMILHRVYCHAPRPNSPCRPPSSRSLTSLASRTPDSARPRGRSTTPTPTPASTSVSISAEGAGGGGGGSRLKEVIYSCYWDDDDDSSSDTESEGQGGGGSDAESEGTLVDEELERGEKGKVEFGEEDVEGKDVVHTRYSPNPLPTNPRYQITHSSMSH</sequence>
<evidence type="ECO:0000313" key="2">
    <source>
        <dbReference type="Proteomes" id="UP000824881"/>
    </source>
</evidence>
<accession>A0ACB7J7C4</accession>
<gene>
    <name evidence="1" type="ORF">CCMSSC00406_0007571</name>
</gene>
<keyword evidence="2" id="KW-1185">Reference proteome</keyword>
<name>A0ACB7J7C4_PLECO</name>